<dbReference type="Proteomes" id="UP000322244">
    <property type="component" value="Unassembled WGS sequence"/>
</dbReference>
<name>A0A5A7S400_9NOCA</name>
<dbReference type="SUPFAM" id="SSF51905">
    <property type="entry name" value="FAD/NAD(P)-binding domain"/>
    <property type="match status" value="1"/>
</dbReference>
<evidence type="ECO:0000256" key="1">
    <source>
        <dbReference type="ARBA" id="ARBA00022630"/>
    </source>
</evidence>
<reference evidence="6 7" key="1">
    <citation type="submission" date="2019-07" db="EMBL/GenBank/DDBJ databases">
        <title>Rhodococcus cavernicolus sp. nov., isolated from a cave.</title>
        <authorList>
            <person name="Lee S.D."/>
        </authorList>
    </citation>
    <scope>NUCLEOTIDE SEQUENCE [LARGE SCALE GENOMIC DNA]</scope>
    <source>
        <strain evidence="6 7">C1-24</strain>
    </source>
</reference>
<evidence type="ECO:0000256" key="4">
    <source>
        <dbReference type="ARBA" id="ARBA00023033"/>
    </source>
</evidence>
<evidence type="ECO:0000256" key="3">
    <source>
        <dbReference type="ARBA" id="ARBA00023002"/>
    </source>
</evidence>
<proteinExistence type="predicted"/>
<feature type="domain" description="FAD-binding" evidence="5">
    <location>
        <begin position="358"/>
        <end position="426"/>
    </location>
</feature>
<protein>
    <submittedName>
        <fullName evidence="6">FAD-dependent monooxygenase</fullName>
    </submittedName>
</protein>
<dbReference type="Gene3D" id="3.50.50.60">
    <property type="entry name" value="FAD/NAD(P)-binding domain"/>
    <property type="match status" value="1"/>
</dbReference>
<keyword evidence="3" id="KW-0560">Oxidoreductase</keyword>
<accession>A0A5A7S400</accession>
<dbReference type="InterPro" id="IPR002938">
    <property type="entry name" value="FAD-bd"/>
</dbReference>
<evidence type="ECO:0000313" key="6">
    <source>
        <dbReference type="EMBL" id="KAA0016501.1"/>
    </source>
</evidence>
<feature type="domain" description="FAD-binding" evidence="5">
    <location>
        <begin position="63"/>
        <end position="227"/>
    </location>
</feature>
<dbReference type="PANTHER" id="PTHR47178">
    <property type="entry name" value="MONOOXYGENASE, FAD-BINDING"/>
    <property type="match status" value="1"/>
</dbReference>
<evidence type="ECO:0000256" key="2">
    <source>
        <dbReference type="ARBA" id="ARBA00022827"/>
    </source>
</evidence>
<dbReference type="Pfam" id="PF01494">
    <property type="entry name" value="FAD_binding_3"/>
    <property type="match status" value="2"/>
</dbReference>
<dbReference type="GO" id="GO:0071949">
    <property type="term" value="F:FAD binding"/>
    <property type="evidence" value="ECO:0007669"/>
    <property type="project" value="InterPro"/>
</dbReference>
<dbReference type="OrthoDB" id="9791689at2"/>
<keyword evidence="2" id="KW-0274">FAD</keyword>
<keyword evidence="7" id="KW-1185">Reference proteome</keyword>
<keyword evidence="1" id="KW-0285">Flavoprotein</keyword>
<sequence length="462" mass="50167">MLREDLAKTLRHSVIGLNQCPGRQRGQVVGGPFDIGHNSKVSGTLLNCRSLKLSVDRIGCFMKVIVIGAGIGGLTLAHILRGFGVDVRVYDRDAHVDDTGGYRLHLNSAATDVLRRRLSPEAFRALQASASGPEMFRQFTFLDQGMRPLMRIPRNETDDGMLIGRIPLRKILAFELGEELHFGREYTRFTTEDDATITAHFADDSAENANVLVGADGARSLVAEALADGPTANELHVFGLAGRTPITDRSLLPSALGSGPAFAIGPKGLAVFLSFHDPRTSVVDPTTCSEVPAHREEPYLLWGAVLDEKLSSTGDLHSHAIDRFAGWSPQLRRLIDDADPESITSFPYLASDPDNLLPWRPGPVTALGDAVHAMPPTGGRGAATAILDAEHLGVQLAIAAKGTTTLDAALREYHRIVVPYAADAIRDSLQPLKWRSRLDNPVSYQVVRRLLPIADRVLRIVD</sequence>
<keyword evidence="4 6" id="KW-0503">Monooxygenase</keyword>
<dbReference type="PRINTS" id="PR00420">
    <property type="entry name" value="RNGMNOXGNASE"/>
</dbReference>
<dbReference type="AlphaFoldDB" id="A0A5A7S400"/>
<gene>
    <name evidence="6" type="ORF">FOY51_26180</name>
</gene>
<dbReference type="EMBL" id="VLNY01000027">
    <property type="protein sequence ID" value="KAA0016501.1"/>
    <property type="molecule type" value="Genomic_DNA"/>
</dbReference>
<organism evidence="6 7">
    <name type="scientific">Antrihabitans cavernicola</name>
    <dbReference type="NCBI Taxonomy" id="2495913"/>
    <lineage>
        <taxon>Bacteria</taxon>
        <taxon>Bacillati</taxon>
        <taxon>Actinomycetota</taxon>
        <taxon>Actinomycetes</taxon>
        <taxon>Mycobacteriales</taxon>
        <taxon>Nocardiaceae</taxon>
        <taxon>Antrihabitans</taxon>
    </lineage>
</organism>
<evidence type="ECO:0000259" key="5">
    <source>
        <dbReference type="Pfam" id="PF01494"/>
    </source>
</evidence>
<evidence type="ECO:0000313" key="7">
    <source>
        <dbReference type="Proteomes" id="UP000322244"/>
    </source>
</evidence>
<comment type="caution">
    <text evidence="6">The sequence shown here is derived from an EMBL/GenBank/DDBJ whole genome shotgun (WGS) entry which is preliminary data.</text>
</comment>
<dbReference type="PANTHER" id="PTHR47178:SF6">
    <property type="entry name" value="FAD-BINDING DOMAIN-CONTAINING PROTEIN"/>
    <property type="match status" value="1"/>
</dbReference>
<dbReference type="GO" id="GO:0004497">
    <property type="term" value="F:monooxygenase activity"/>
    <property type="evidence" value="ECO:0007669"/>
    <property type="project" value="UniProtKB-KW"/>
</dbReference>
<dbReference type="InterPro" id="IPR036188">
    <property type="entry name" value="FAD/NAD-bd_sf"/>
</dbReference>